<sequence length="612" mass="70234">MPARNVKDEPVNPVIVMATEPNVSNPPLSSDKQLKSIKHILQDYRQGSRVEYAQLLHSVCNPNLDPATLLSWIKEFQKCASYLGQEFEPLVKALLQVNWWDRGPKMLKEYRRFVTRLITAHSVYLASVLAMLAKNLVPSDPPVALAHPNPAALIKEHEAVDRSKFTWVHETIGLLLTVAPATPKFLLPVLADCFPWIKRSSYIMNGYVENLLNITAYLPELRVKVLELILHRMTELDVNSPKEDIWEAESTAESPDKPNDAEDMQFKMDGVEEGDTDCLKDAGDEKKDAVQHEMADKLDILMTTMMTYIRDACYKNDEFQLEEARLLHRHLLQVFDKVILPTHASSHVQFLLFYFCSFRQAIIDAFLEYLWKRFTNPNTPAVLRQATASYIASFVSRANFLPVSTVTACLDLLAAWLHSYIDNQEVNNRLRQDVCVHGPFYSLCQAVFYIFIFRHRQLLADNKGLHYLMGLNLERVVTCRLNPLRLCLPSIVNMFATLTRKYQIAYCYTVIERNNRSLHQVAKLHSSDSTSKLAATNLLDSFFPFDPYLLPRSGKFVQSLYRQWEGCKPDEDTSNTREEEEDEFVQYEEWDRDLPLGITPTNAACISPGFRS</sequence>
<comment type="similarity">
    <text evidence="1">Belongs to the RRN3 family.</text>
</comment>
<name>A0A914ALV6_PATMI</name>
<dbReference type="AlphaFoldDB" id="A0A914ALV6"/>
<dbReference type="InterPro" id="IPR007991">
    <property type="entry name" value="RNA_pol_I_trans_ini_fac_RRN3"/>
</dbReference>
<dbReference type="PANTHER" id="PTHR12790">
    <property type="entry name" value="TRANSCRIPTION INITIATION FACTOR IA RRN3"/>
    <property type="match status" value="1"/>
</dbReference>
<dbReference type="InterPro" id="IPR016024">
    <property type="entry name" value="ARM-type_fold"/>
</dbReference>
<dbReference type="GO" id="GO:0001042">
    <property type="term" value="F:RNA polymerase I core binding"/>
    <property type="evidence" value="ECO:0007669"/>
    <property type="project" value="TreeGrafter"/>
</dbReference>
<keyword evidence="3" id="KW-1185">Reference proteome</keyword>
<dbReference type="GO" id="GO:0001181">
    <property type="term" value="F:RNA polymerase I general transcription initiation factor activity"/>
    <property type="evidence" value="ECO:0007669"/>
    <property type="project" value="InterPro"/>
</dbReference>
<dbReference type="GO" id="GO:0006361">
    <property type="term" value="P:transcription initiation at RNA polymerase I promoter"/>
    <property type="evidence" value="ECO:0007669"/>
    <property type="project" value="InterPro"/>
</dbReference>
<protein>
    <recommendedName>
        <fullName evidence="4">RNA polymerase I-specific transcription initiation factor RRN3</fullName>
    </recommendedName>
</protein>
<evidence type="ECO:0000313" key="3">
    <source>
        <dbReference type="Proteomes" id="UP000887568"/>
    </source>
</evidence>
<dbReference type="PANTHER" id="PTHR12790:SF0">
    <property type="entry name" value="RNA POLYMERASE I-SPECIFIC TRANSCRIPTION INITIATION FACTOR RRN3-RELATED"/>
    <property type="match status" value="1"/>
</dbReference>
<dbReference type="OMA" id="FKHFYAA"/>
<proteinExistence type="inferred from homology"/>
<dbReference type="GO" id="GO:0005634">
    <property type="term" value="C:nucleus"/>
    <property type="evidence" value="ECO:0007669"/>
    <property type="project" value="TreeGrafter"/>
</dbReference>
<organism evidence="2 3">
    <name type="scientific">Patiria miniata</name>
    <name type="common">Bat star</name>
    <name type="synonym">Asterina miniata</name>
    <dbReference type="NCBI Taxonomy" id="46514"/>
    <lineage>
        <taxon>Eukaryota</taxon>
        <taxon>Metazoa</taxon>
        <taxon>Echinodermata</taxon>
        <taxon>Eleutherozoa</taxon>
        <taxon>Asterozoa</taxon>
        <taxon>Asteroidea</taxon>
        <taxon>Valvatacea</taxon>
        <taxon>Valvatida</taxon>
        <taxon>Asterinidae</taxon>
        <taxon>Patiria</taxon>
    </lineage>
</organism>
<dbReference type="EnsemblMetazoa" id="XM_038208486.1">
    <property type="protein sequence ID" value="XP_038064414.1"/>
    <property type="gene ID" value="LOC119734878"/>
</dbReference>
<dbReference type="Proteomes" id="UP000887568">
    <property type="component" value="Unplaced"/>
</dbReference>
<dbReference type="RefSeq" id="XP_038064414.1">
    <property type="nucleotide sequence ID" value="XM_038208486.1"/>
</dbReference>
<dbReference type="Pfam" id="PF05327">
    <property type="entry name" value="RRN3"/>
    <property type="match status" value="1"/>
</dbReference>
<evidence type="ECO:0000256" key="1">
    <source>
        <dbReference type="ARBA" id="ARBA00010098"/>
    </source>
</evidence>
<reference evidence="2" key="1">
    <citation type="submission" date="2022-11" db="UniProtKB">
        <authorList>
            <consortium name="EnsemblMetazoa"/>
        </authorList>
    </citation>
    <scope>IDENTIFICATION</scope>
</reference>
<dbReference type="OrthoDB" id="26970at2759"/>
<evidence type="ECO:0008006" key="4">
    <source>
        <dbReference type="Google" id="ProtNLM"/>
    </source>
</evidence>
<dbReference type="GeneID" id="119734878"/>
<dbReference type="SUPFAM" id="SSF48371">
    <property type="entry name" value="ARM repeat"/>
    <property type="match status" value="1"/>
</dbReference>
<dbReference type="CTD" id="54700"/>
<evidence type="ECO:0000313" key="2">
    <source>
        <dbReference type="EnsemblMetazoa" id="XP_038064414.1"/>
    </source>
</evidence>
<accession>A0A914ALV6</accession>